<keyword evidence="1" id="KW-0408">Iron</keyword>
<comment type="caution">
    <text evidence="3">The sequence shown here is derived from an EMBL/GenBank/DDBJ whole genome shotgun (WGS) entry which is preliminary data.</text>
</comment>
<evidence type="ECO:0000256" key="1">
    <source>
        <dbReference type="ARBA" id="ARBA00023004"/>
    </source>
</evidence>
<dbReference type="Gene3D" id="3.30.420.40">
    <property type="match status" value="2"/>
</dbReference>
<evidence type="ECO:0000313" key="3">
    <source>
        <dbReference type="EMBL" id="MBU3819663.1"/>
    </source>
</evidence>
<reference evidence="3" key="1">
    <citation type="journal article" date="2021" name="PeerJ">
        <title>Extensive microbial diversity within the chicken gut microbiome revealed by metagenomics and culture.</title>
        <authorList>
            <person name="Gilroy R."/>
            <person name="Ravi A."/>
            <person name="Getino M."/>
            <person name="Pursley I."/>
            <person name="Horton D.L."/>
            <person name="Alikhan N.F."/>
            <person name="Baker D."/>
            <person name="Gharbi K."/>
            <person name="Hall N."/>
            <person name="Watson M."/>
            <person name="Adriaenssens E.M."/>
            <person name="Foster-Nyarko E."/>
            <person name="Jarju S."/>
            <person name="Secka A."/>
            <person name="Antonio M."/>
            <person name="Oren A."/>
            <person name="Chaudhuri R.R."/>
            <person name="La Ragione R."/>
            <person name="Hildebrand F."/>
            <person name="Pallen M.J."/>
        </authorList>
    </citation>
    <scope>NUCLEOTIDE SEQUENCE</scope>
    <source>
        <strain evidence="3">742</strain>
    </source>
</reference>
<reference evidence="3" key="2">
    <citation type="submission" date="2021-04" db="EMBL/GenBank/DDBJ databases">
        <authorList>
            <person name="Gilroy R."/>
        </authorList>
    </citation>
    <scope>NUCLEOTIDE SEQUENCE</scope>
    <source>
        <strain evidence="3">742</strain>
    </source>
</reference>
<feature type="non-terminal residue" evidence="3">
    <location>
        <position position="1"/>
    </location>
</feature>
<dbReference type="PANTHER" id="PTHR11735">
    <property type="entry name" value="TRNA N6-ADENOSINE THREONYLCARBAMOYLTRANSFERASE"/>
    <property type="match status" value="1"/>
</dbReference>
<dbReference type="Proteomes" id="UP000824178">
    <property type="component" value="Unassembled WGS sequence"/>
</dbReference>
<evidence type="ECO:0000313" key="4">
    <source>
        <dbReference type="Proteomes" id="UP000824178"/>
    </source>
</evidence>
<dbReference type="EMBL" id="JAHLFH010000099">
    <property type="protein sequence ID" value="MBU3819663.1"/>
    <property type="molecule type" value="Genomic_DNA"/>
</dbReference>
<organism evidence="3 4">
    <name type="scientific">Candidatus Faecalibacterium intestinavium</name>
    <dbReference type="NCBI Taxonomy" id="2838580"/>
    <lineage>
        <taxon>Bacteria</taxon>
        <taxon>Bacillati</taxon>
        <taxon>Bacillota</taxon>
        <taxon>Clostridia</taxon>
        <taxon>Eubacteriales</taxon>
        <taxon>Oscillospiraceae</taxon>
        <taxon>Faecalibacterium</taxon>
    </lineage>
</organism>
<evidence type="ECO:0000259" key="2">
    <source>
        <dbReference type="Pfam" id="PF00814"/>
    </source>
</evidence>
<proteinExistence type="predicted"/>
<dbReference type="InterPro" id="IPR000905">
    <property type="entry name" value="Gcp-like_dom"/>
</dbReference>
<feature type="domain" description="Gcp-like" evidence="2">
    <location>
        <begin position="1"/>
        <end position="44"/>
    </location>
</feature>
<dbReference type="SUPFAM" id="SSF53067">
    <property type="entry name" value="Actin-like ATPase domain"/>
    <property type="match status" value="1"/>
</dbReference>
<accession>A0A9E2KKP7</accession>
<dbReference type="Pfam" id="PF00814">
    <property type="entry name" value="TsaD"/>
    <property type="match status" value="1"/>
</dbReference>
<dbReference type="PANTHER" id="PTHR11735:SF6">
    <property type="entry name" value="TRNA N6-ADENOSINE THREONYLCARBAMOYLTRANSFERASE, MITOCHONDRIAL"/>
    <property type="match status" value="1"/>
</dbReference>
<protein>
    <submittedName>
        <fullName evidence="3">tRNA (Adenosine(37)-N6)-threonylcarbamoyltransferase complex transferase subunit TsaD</fullName>
    </submittedName>
</protein>
<name>A0A9E2KKP7_9FIRM</name>
<gene>
    <name evidence="3" type="ORF">H9864_04760</name>
</gene>
<dbReference type="InterPro" id="IPR043129">
    <property type="entry name" value="ATPase_NBD"/>
</dbReference>
<sequence length="72" mass="7557">VCLAGGVAANGRLRQLVNDGAQKLGAKVYLPQLKFCGDNGAMIAAQGYYQFQAGRTAGLDLNGLPTLPIDYE</sequence>
<dbReference type="AlphaFoldDB" id="A0A9E2KKP7"/>